<feature type="compositionally biased region" description="Low complexity" evidence="1">
    <location>
        <begin position="57"/>
        <end position="66"/>
    </location>
</feature>
<sequence>MQSPYRFTPTSHSQSQFAVIHLPFSAFQSSTLFSNVYSSISHSINRTMHSPSRDTTDTATASDDTTVYTPPETEKEGPPAYNQDASSVPQPGKTFLIRERESGQLLTLLDGVVRLHPAGTPGSAFHWSCHERNGWMGFKNVAAGRWLGFDPSNTLQATATAHQGWEDFCVRFMPDGGYVLLMTHWSQLWPVKRKNENGVQKLGKAEAPVKHGLVWEFVAV</sequence>
<gene>
    <name evidence="2" type="ORF">P171DRAFT_427228</name>
</gene>
<accession>A0A9P4PV15</accession>
<dbReference type="PANTHER" id="PTHR39697:SF1">
    <property type="entry name" value="RICIN B LECTIN DOMAIN-CONTAINING PROTEIN"/>
    <property type="match status" value="1"/>
</dbReference>
<organism evidence="2 3">
    <name type="scientific">Karstenula rhodostoma CBS 690.94</name>
    <dbReference type="NCBI Taxonomy" id="1392251"/>
    <lineage>
        <taxon>Eukaryota</taxon>
        <taxon>Fungi</taxon>
        <taxon>Dikarya</taxon>
        <taxon>Ascomycota</taxon>
        <taxon>Pezizomycotina</taxon>
        <taxon>Dothideomycetes</taxon>
        <taxon>Pleosporomycetidae</taxon>
        <taxon>Pleosporales</taxon>
        <taxon>Massarineae</taxon>
        <taxon>Didymosphaeriaceae</taxon>
        <taxon>Karstenula</taxon>
    </lineage>
</organism>
<dbReference type="Proteomes" id="UP000799764">
    <property type="component" value="Unassembled WGS sequence"/>
</dbReference>
<dbReference type="OrthoDB" id="5289641at2759"/>
<evidence type="ECO:0000313" key="2">
    <source>
        <dbReference type="EMBL" id="KAF2450961.1"/>
    </source>
</evidence>
<evidence type="ECO:0000313" key="3">
    <source>
        <dbReference type="Proteomes" id="UP000799764"/>
    </source>
</evidence>
<dbReference type="AlphaFoldDB" id="A0A9P4PV15"/>
<evidence type="ECO:0000256" key="1">
    <source>
        <dbReference type="SAM" id="MobiDB-lite"/>
    </source>
</evidence>
<proteinExistence type="predicted"/>
<reference evidence="2" key="1">
    <citation type="journal article" date="2020" name="Stud. Mycol.">
        <title>101 Dothideomycetes genomes: a test case for predicting lifestyles and emergence of pathogens.</title>
        <authorList>
            <person name="Haridas S."/>
            <person name="Albert R."/>
            <person name="Binder M."/>
            <person name="Bloem J."/>
            <person name="Labutti K."/>
            <person name="Salamov A."/>
            <person name="Andreopoulos B."/>
            <person name="Baker S."/>
            <person name="Barry K."/>
            <person name="Bills G."/>
            <person name="Bluhm B."/>
            <person name="Cannon C."/>
            <person name="Castanera R."/>
            <person name="Culley D."/>
            <person name="Daum C."/>
            <person name="Ezra D."/>
            <person name="Gonzalez J."/>
            <person name="Henrissat B."/>
            <person name="Kuo A."/>
            <person name="Liang C."/>
            <person name="Lipzen A."/>
            <person name="Lutzoni F."/>
            <person name="Magnuson J."/>
            <person name="Mondo S."/>
            <person name="Nolan M."/>
            <person name="Ohm R."/>
            <person name="Pangilinan J."/>
            <person name="Park H.-J."/>
            <person name="Ramirez L."/>
            <person name="Alfaro M."/>
            <person name="Sun H."/>
            <person name="Tritt A."/>
            <person name="Yoshinaga Y."/>
            <person name="Zwiers L.-H."/>
            <person name="Turgeon B."/>
            <person name="Goodwin S."/>
            <person name="Spatafora J."/>
            <person name="Crous P."/>
            <person name="Grigoriev I."/>
        </authorList>
    </citation>
    <scope>NUCLEOTIDE SEQUENCE</scope>
    <source>
        <strain evidence="2">CBS 690.94</strain>
    </source>
</reference>
<name>A0A9P4PV15_9PLEO</name>
<dbReference type="PANTHER" id="PTHR39697">
    <property type="entry name" value="RICIN B LECTIN DOMAIN-CONTAINING PROTEIN-RELATED"/>
    <property type="match status" value="1"/>
</dbReference>
<dbReference type="EMBL" id="MU001493">
    <property type="protein sequence ID" value="KAF2450961.1"/>
    <property type="molecule type" value="Genomic_DNA"/>
</dbReference>
<comment type="caution">
    <text evidence="2">The sequence shown here is derived from an EMBL/GenBank/DDBJ whole genome shotgun (WGS) entry which is preliminary data.</text>
</comment>
<dbReference type="SUPFAM" id="SSF50405">
    <property type="entry name" value="Actin-crosslinking proteins"/>
    <property type="match status" value="1"/>
</dbReference>
<protein>
    <recommendedName>
        <fullName evidence="4">Ricin B lectin domain-containing protein</fullName>
    </recommendedName>
</protein>
<dbReference type="Gene3D" id="2.80.10.50">
    <property type="match status" value="1"/>
</dbReference>
<evidence type="ECO:0008006" key="4">
    <source>
        <dbReference type="Google" id="ProtNLM"/>
    </source>
</evidence>
<keyword evidence="3" id="KW-1185">Reference proteome</keyword>
<feature type="region of interest" description="Disordered" evidence="1">
    <location>
        <begin position="44"/>
        <end position="90"/>
    </location>
</feature>
<dbReference type="InterPro" id="IPR008999">
    <property type="entry name" value="Actin-crosslinking"/>
</dbReference>